<evidence type="ECO:0000256" key="3">
    <source>
        <dbReference type="ARBA" id="ARBA00022692"/>
    </source>
</evidence>
<dbReference type="PANTHER" id="PTHR30213:SF0">
    <property type="entry name" value="UPF0761 MEMBRANE PROTEIN YIHY"/>
    <property type="match status" value="1"/>
</dbReference>
<evidence type="ECO:0000256" key="4">
    <source>
        <dbReference type="ARBA" id="ARBA00022989"/>
    </source>
</evidence>
<keyword evidence="3 6" id="KW-0812">Transmembrane</keyword>
<keyword evidence="2" id="KW-1003">Cell membrane</keyword>
<feature type="transmembrane region" description="Helical" evidence="6">
    <location>
        <begin position="281"/>
        <end position="302"/>
    </location>
</feature>
<evidence type="ECO:0000256" key="6">
    <source>
        <dbReference type="SAM" id="Phobius"/>
    </source>
</evidence>
<evidence type="ECO:0000313" key="7">
    <source>
        <dbReference type="EMBL" id="VEG48961.1"/>
    </source>
</evidence>
<proteinExistence type="predicted"/>
<protein>
    <submittedName>
        <fullName evidence="7">Ribonuclease BN-related protein</fullName>
    </submittedName>
</protein>
<keyword evidence="5 6" id="KW-0472">Membrane</keyword>
<comment type="subcellular location">
    <subcellularLocation>
        <location evidence="1">Cell membrane</location>
        <topology evidence="1">Multi-pass membrane protein</topology>
    </subcellularLocation>
</comment>
<gene>
    <name evidence="7" type="ORF">NCTC10485_03264</name>
</gene>
<evidence type="ECO:0000256" key="5">
    <source>
        <dbReference type="ARBA" id="ARBA00023136"/>
    </source>
</evidence>
<dbReference type="AlphaFoldDB" id="A0A3S4RP36"/>
<evidence type="ECO:0000256" key="2">
    <source>
        <dbReference type="ARBA" id="ARBA00022475"/>
    </source>
</evidence>
<dbReference type="PIRSF" id="PIRSF035875">
    <property type="entry name" value="RNase_BN"/>
    <property type="match status" value="1"/>
</dbReference>
<feature type="transmembrane region" description="Helical" evidence="6">
    <location>
        <begin position="62"/>
        <end position="84"/>
    </location>
</feature>
<evidence type="ECO:0000313" key="8">
    <source>
        <dbReference type="Proteomes" id="UP000282551"/>
    </source>
</evidence>
<dbReference type="Proteomes" id="UP000282551">
    <property type="component" value="Chromosome"/>
</dbReference>
<dbReference type="GO" id="GO:0005886">
    <property type="term" value="C:plasma membrane"/>
    <property type="evidence" value="ECO:0007669"/>
    <property type="project" value="UniProtKB-SubCell"/>
</dbReference>
<evidence type="ECO:0000256" key="1">
    <source>
        <dbReference type="ARBA" id="ARBA00004651"/>
    </source>
</evidence>
<feature type="transmembrane region" description="Helical" evidence="6">
    <location>
        <begin position="215"/>
        <end position="235"/>
    </location>
</feature>
<dbReference type="PANTHER" id="PTHR30213">
    <property type="entry name" value="INNER MEMBRANE PROTEIN YHJD"/>
    <property type="match status" value="1"/>
</dbReference>
<dbReference type="RefSeq" id="WP_126334687.1">
    <property type="nucleotide sequence ID" value="NZ_AP022604.1"/>
</dbReference>
<keyword evidence="8" id="KW-1185">Reference proteome</keyword>
<dbReference type="OrthoDB" id="3209118at2"/>
<organism evidence="7 8">
    <name type="scientific">Mycolicibacterium chitae</name>
    <name type="common">Mycobacterium chitae</name>
    <dbReference type="NCBI Taxonomy" id="1792"/>
    <lineage>
        <taxon>Bacteria</taxon>
        <taxon>Bacillati</taxon>
        <taxon>Actinomycetota</taxon>
        <taxon>Actinomycetes</taxon>
        <taxon>Mycobacteriales</taxon>
        <taxon>Mycobacteriaceae</taxon>
        <taxon>Mycolicibacterium</taxon>
    </lineage>
</organism>
<feature type="transmembrane region" description="Helical" evidence="6">
    <location>
        <begin position="170"/>
        <end position="192"/>
    </location>
</feature>
<keyword evidence="4 6" id="KW-1133">Transmembrane helix</keyword>
<accession>A0A3S4RP36</accession>
<dbReference type="Pfam" id="PF03631">
    <property type="entry name" value="Virul_fac_BrkB"/>
    <property type="match status" value="1"/>
</dbReference>
<name>A0A3S4RP36_MYCCI</name>
<reference evidence="7 8" key="1">
    <citation type="submission" date="2018-12" db="EMBL/GenBank/DDBJ databases">
        <authorList>
            <consortium name="Pathogen Informatics"/>
        </authorList>
    </citation>
    <scope>NUCLEOTIDE SEQUENCE [LARGE SCALE GENOMIC DNA]</scope>
    <source>
        <strain evidence="7 8">NCTC10485</strain>
    </source>
</reference>
<dbReference type="EMBL" id="LR134355">
    <property type="protein sequence ID" value="VEG48961.1"/>
    <property type="molecule type" value="Genomic_DNA"/>
</dbReference>
<sequence>MASGSWWSRMEAVLDAIPMALLRRSIAVFNRAPRPVRQTWRLVLRTLRGAAQDRVPGLAAEAALFSLISLPALLLAILGSLGFIAETLGPAGTEALRQLVLEVPEAFLSERTFAAYEQTVEAMLAQRRGSVISIGILLSLWTGSRAMHRYLETIAIAYGVSPRRLGQRRLLALGLTVAGLLGAVALLPPLVLGPDLIESMAPPAVAAATLHVLDLLFWPAVGVLVLLGLATLYHLGAPWHTPWRRDLPGAVLAMALWLAAAAALRAYLAFSVQDDAAYSQLAVPIAVVLWLYLTALAVLLGAEVNAVIEKMWPHERHPWRLRRRTAEDSQ</sequence>
<feature type="transmembrane region" description="Helical" evidence="6">
    <location>
        <begin position="247"/>
        <end position="269"/>
    </location>
</feature>
<dbReference type="InterPro" id="IPR017039">
    <property type="entry name" value="Virul_fac_BrkB"/>
</dbReference>